<protein>
    <recommendedName>
        <fullName evidence="3">TraR/DksA family transcriptional regulator</fullName>
    </recommendedName>
</protein>
<reference evidence="1 2" key="1">
    <citation type="journal article" date="2024" name="Curr. Microbiol.">
        <title>Luteibacter sahnii sp. nov., A Novel Yellow-Colored Xanthomonadin Pigment Producing Probiotic Bacterium from Healthy Rice Seed Microbiome.</title>
        <authorList>
            <person name="Jaiswal G."/>
            <person name="Rana R."/>
            <person name="Nayak P.K."/>
            <person name="Chouhan R."/>
            <person name="Gandhi S.G."/>
            <person name="Patel H.K."/>
            <person name="Patil P.B."/>
        </authorList>
    </citation>
    <scope>NUCLEOTIDE SEQUENCE [LARGE SCALE GENOMIC DNA]</scope>
    <source>
        <strain evidence="1 2">PPL201</strain>
    </source>
</reference>
<evidence type="ECO:0000313" key="1">
    <source>
        <dbReference type="EMBL" id="MDF4024117.1"/>
    </source>
</evidence>
<organism evidence="1 2">
    <name type="scientific">Luteibacter sahnii</name>
    <dbReference type="NCBI Taxonomy" id="3021977"/>
    <lineage>
        <taxon>Bacteria</taxon>
        <taxon>Pseudomonadati</taxon>
        <taxon>Pseudomonadota</taxon>
        <taxon>Gammaproteobacteria</taxon>
        <taxon>Lysobacterales</taxon>
        <taxon>Rhodanobacteraceae</taxon>
        <taxon>Luteibacter</taxon>
    </lineage>
</organism>
<dbReference type="EMBL" id="JARJJS010000001">
    <property type="protein sequence ID" value="MDF4024117.1"/>
    <property type="molecule type" value="Genomic_DNA"/>
</dbReference>
<accession>A0ABT6BA11</accession>
<evidence type="ECO:0000313" key="2">
    <source>
        <dbReference type="Proteomes" id="UP001528850"/>
    </source>
</evidence>
<keyword evidence="2" id="KW-1185">Reference proteome</keyword>
<comment type="caution">
    <text evidence="1">The sequence shown here is derived from an EMBL/GenBank/DDBJ whole genome shotgun (WGS) entry which is preliminary data.</text>
</comment>
<gene>
    <name evidence="1" type="ORF">P3W24_03915</name>
</gene>
<dbReference type="Proteomes" id="UP001528850">
    <property type="component" value="Unassembled WGS sequence"/>
</dbReference>
<proteinExistence type="predicted"/>
<evidence type="ECO:0008006" key="3">
    <source>
        <dbReference type="Google" id="ProtNLM"/>
    </source>
</evidence>
<sequence>MAESKAAEPIPQLVHDRIVALQTDLDDALATMESQRRSLSRMKAVIAKCQDEGRAPTDAEVTEALHDGTRMAA</sequence>
<name>A0ABT6BA11_9GAMM</name>